<comment type="caution">
    <text evidence="2">The sequence shown here is derived from an EMBL/GenBank/DDBJ whole genome shotgun (WGS) entry which is preliminary data.</text>
</comment>
<dbReference type="Proteomes" id="UP001583177">
    <property type="component" value="Unassembled WGS sequence"/>
</dbReference>
<feature type="compositionally biased region" description="Acidic residues" evidence="1">
    <location>
        <begin position="225"/>
        <end position="234"/>
    </location>
</feature>
<reference evidence="2 3" key="1">
    <citation type="journal article" date="2024" name="IMA Fungus">
        <title>IMA Genome - F19 : A genome assembly and annotation guide to empower mycologists, including annotated draft genome sequences of Ceratocystis pirilliformis, Diaporthe australafricana, Fusarium ophioides, Paecilomyces lecythidis, and Sporothrix stenoceras.</title>
        <authorList>
            <person name="Aylward J."/>
            <person name="Wilson A.M."/>
            <person name="Visagie C.M."/>
            <person name="Spraker J."/>
            <person name="Barnes I."/>
            <person name="Buitendag C."/>
            <person name="Ceriani C."/>
            <person name="Del Mar Angel L."/>
            <person name="du Plessis D."/>
            <person name="Fuchs T."/>
            <person name="Gasser K."/>
            <person name="Kramer D."/>
            <person name="Li W."/>
            <person name="Munsamy K."/>
            <person name="Piso A."/>
            <person name="Price J.L."/>
            <person name="Sonnekus B."/>
            <person name="Thomas C."/>
            <person name="van der Nest A."/>
            <person name="van Dijk A."/>
            <person name="van Heerden A."/>
            <person name="van Vuuren N."/>
            <person name="Yilmaz N."/>
            <person name="Duong T.A."/>
            <person name="van der Merwe N.A."/>
            <person name="Wingfield M.J."/>
            <person name="Wingfield B.D."/>
        </authorList>
    </citation>
    <scope>NUCLEOTIDE SEQUENCE [LARGE SCALE GENOMIC DNA]</scope>
    <source>
        <strain evidence="2 3">CMW 18300</strain>
    </source>
</reference>
<name>A0ABR3XQZ5_9PEZI</name>
<evidence type="ECO:0000313" key="2">
    <source>
        <dbReference type="EMBL" id="KAL1877947.1"/>
    </source>
</evidence>
<protein>
    <submittedName>
        <fullName evidence="2">Uncharacterized protein</fullName>
    </submittedName>
</protein>
<feature type="region of interest" description="Disordered" evidence="1">
    <location>
        <begin position="199"/>
        <end position="234"/>
    </location>
</feature>
<organism evidence="2 3">
    <name type="scientific">Diaporthe australafricana</name>
    <dbReference type="NCBI Taxonomy" id="127596"/>
    <lineage>
        <taxon>Eukaryota</taxon>
        <taxon>Fungi</taxon>
        <taxon>Dikarya</taxon>
        <taxon>Ascomycota</taxon>
        <taxon>Pezizomycotina</taxon>
        <taxon>Sordariomycetes</taxon>
        <taxon>Sordariomycetidae</taxon>
        <taxon>Diaporthales</taxon>
        <taxon>Diaporthaceae</taxon>
        <taxon>Diaporthe</taxon>
    </lineage>
</organism>
<accession>A0ABR3XQZ5</accession>
<gene>
    <name evidence="2" type="ORF">Daus18300_002301</name>
</gene>
<proteinExistence type="predicted"/>
<feature type="compositionally biased region" description="Basic and acidic residues" evidence="1">
    <location>
        <begin position="199"/>
        <end position="211"/>
    </location>
</feature>
<keyword evidence="3" id="KW-1185">Reference proteome</keyword>
<dbReference type="EMBL" id="JAWRVE010000013">
    <property type="protein sequence ID" value="KAL1877947.1"/>
    <property type="molecule type" value="Genomic_DNA"/>
</dbReference>
<evidence type="ECO:0000256" key="1">
    <source>
        <dbReference type="SAM" id="MobiDB-lite"/>
    </source>
</evidence>
<sequence>MVAVAIHQIAVYVYKLDLNLGGHQDFAVWKPPKSDDMVFYQYYPDGKLPSLFFHKYYRDHDQYPDRDIGLKRELSAVSFYLTVGNLIRGNLMKITYRIWRLLETQKKRLLDFLFAENSIDGQTNGVENPLPILPDRTNLTRIDPEESIHNTGIYRDLWERKPLGDKAGDPRLHCCAYNAMDYPTVADYKRSLERALRRRREVEERREKEVEAEMEEEAPVTLSEQQEEEDETGK</sequence>
<evidence type="ECO:0000313" key="3">
    <source>
        <dbReference type="Proteomes" id="UP001583177"/>
    </source>
</evidence>